<dbReference type="Proteomes" id="UP001164250">
    <property type="component" value="Chromosome 15"/>
</dbReference>
<evidence type="ECO:0000313" key="1">
    <source>
        <dbReference type="EMBL" id="KAJ0075030.1"/>
    </source>
</evidence>
<protein>
    <submittedName>
        <fullName evidence="1">Uncharacterized protein</fullName>
    </submittedName>
</protein>
<evidence type="ECO:0000313" key="2">
    <source>
        <dbReference type="Proteomes" id="UP001164250"/>
    </source>
</evidence>
<accession>A0ACC0ZT82</accession>
<name>A0ACC0ZT82_9ROSI</name>
<comment type="caution">
    <text evidence="1">The sequence shown here is derived from an EMBL/GenBank/DDBJ whole genome shotgun (WGS) entry which is preliminary data.</text>
</comment>
<dbReference type="EMBL" id="CM047910">
    <property type="protein sequence ID" value="KAJ0075030.1"/>
    <property type="molecule type" value="Genomic_DNA"/>
</dbReference>
<organism evidence="1 2">
    <name type="scientific">Pistacia atlantica</name>
    <dbReference type="NCBI Taxonomy" id="434234"/>
    <lineage>
        <taxon>Eukaryota</taxon>
        <taxon>Viridiplantae</taxon>
        <taxon>Streptophyta</taxon>
        <taxon>Embryophyta</taxon>
        <taxon>Tracheophyta</taxon>
        <taxon>Spermatophyta</taxon>
        <taxon>Magnoliopsida</taxon>
        <taxon>eudicotyledons</taxon>
        <taxon>Gunneridae</taxon>
        <taxon>Pentapetalae</taxon>
        <taxon>rosids</taxon>
        <taxon>malvids</taxon>
        <taxon>Sapindales</taxon>
        <taxon>Anacardiaceae</taxon>
        <taxon>Pistacia</taxon>
    </lineage>
</organism>
<proteinExistence type="predicted"/>
<sequence length="86" mass="9834">MLCGLQEIKQQSVSSLRREEPPGKSSPSASKVLRSLLGKVAGNSRKAMLQIPGTRKVAFIKKFIYQNIMLAIHRREDDYLYRFHSK</sequence>
<gene>
    <name evidence="1" type="ORF">Patl1_34023</name>
</gene>
<reference evidence="2" key="1">
    <citation type="journal article" date="2023" name="G3 (Bethesda)">
        <title>Genome assembly and association tests identify interacting loci associated with vigor, precocity, and sex in interspecific pistachio rootstocks.</title>
        <authorList>
            <person name="Palmer W."/>
            <person name="Jacygrad E."/>
            <person name="Sagayaradj S."/>
            <person name="Cavanaugh K."/>
            <person name="Han R."/>
            <person name="Bertier L."/>
            <person name="Beede B."/>
            <person name="Kafkas S."/>
            <person name="Golino D."/>
            <person name="Preece J."/>
            <person name="Michelmore R."/>
        </authorList>
    </citation>
    <scope>NUCLEOTIDE SEQUENCE [LARGE SCALE GENOMIC DNA]</scope>
</reference>
<keyword evidence="2" id="KW-1185">Reference proteome</keyword>